<evidence type="ECO:0000256" key="2">
    <source>
        <dbReference type="PROSITE-ProRule" id="PRU00236"/>
    </source>
</evidence>
<dbReference type="SUPFAM" id="SSF52467">
    <property type="entry name" value="DHS-like NAD/FAD-binding domain"/>
    <property type="match status" value="1"/>
</dbReference>
<proteinExistence type="predicted"/>
<name>A0ABU9GL58_9GAMM</name>
<dbReference type="EMBL" id="JBAKAZ010000001">
    <property type="protein sequence ID" value="MEL0628020.1"/>
    <property type="molecule type" value="Genomic_DNA"/>
</dbReference>
<dbReference type="PROSITE" id="PS50305">
    <property type="entry name" value="SIRTUIN"/>
    <property type="match status" value="1"/>
</dbReference>
<evidence type="ECO:0000313" key="4">
    <source>
        <dbReference type="EMBL" id="MEL0628020.1"/>
    </source>
</evidence>
<sequence length="343" mass="39183">MKLVIFSGAGISIHSGLPSYQNIKNDKSYQQFFLAEKEEAISIAEQFYQKYSACKPNKVHHQCCEIEDYCEILGIEFHHYTLNVDDLIEQADSSATHIYGCIDDFNTLIEHRYLPNVDMSNIVWEQNDILVVIGVSNDGYPLAHLESQVLASGADFYNYNLVNNNYLSSKTVVGDLIHTFSSLSIVSLLQCEFEVMDIGVYEVEIKSFAINGRRYEIYFSPSYDAYSCPDETQAIEDLTDHKLTKSAYEVKFDLAENREKEQQFEPPTSNFDLKALSRLGLVLASTIEAHSKFKGGELYTASAAHNNLVKYYNRLAKRYSVELKYQKWCEFGPYGVNYAFKKC</sequence>
<dbReference type="Gene3D" id="3.40.50.1220">
    <property type="entry name" value="TPP-binding domain"/>
    <property type="match status" value="1"/>
</dbReference>
<keyword evidence="5" id="KW-1185">Reference proteome</keyword>
<reference evidence="4 5" key="1">
    <citation type="submission" date="2024-02" db="EMBL/GenBank/DDBJ databases">
        <title>Bacteria isolated from the canopy kelp, Nereocystis luetkeana.</title>
        <authorList>
            <person name="Pfister C.A."/>
            <person name="Younker I.T."/>
            <person name="Light S.H."/>
        </authorList>
    </citation>
    <scope>NUCLEOTIDE SEQUENCE [LARGE SCALE GENOMIC DNA]</scope>
    <source>
        <strain evidence="4 5">TI.1.05</strain>
    </source>
</reference>
<dbReference type="RefSeq" id="WP_341595960.1">
    <property type="nucleotide sequence ID" value="NZ_JBAKAZ010000001.1"/>
</dbReference>
<evidence type="ECO:0000256" key="1">
    <source>
        <dbReference type="ARBA" id="ARBA00023027"/>
    </source>
</evidence>
<evidence type="ECO:0000313" key="5">
    <source>
        <dbReference type="Proteomes" id="UP001369082"/>
    </source>
</evidence>
<dbReference type="InterPro" id="IPR029035">
    <property type="entry name" value="DHS-like_NAD/FAD-binding_dom"/>
</dbReference>
<comment type="caution">
    <text evidence="2">Lacks conserved residue(s) required for the propagation of feature annotation.</text>
</comment>
<accession>A0ABU9GL58</accession>
<protein>
    <recommendedName>
        <fullName evidence="3">Deacetylase sirtuin-type domain-containing protein</fullName>
    </recommendedName>
</protein>
<dbReference type="Proteomes" id="UP001369082">
    <property type="component" value="Unassembled WGS sequence"/>
</dbReference>
<gene>
    <name evidence="4" type="ORF">V6256_00245</name>
</gene>
<keyword evidence="1" id="KW-0520">NAD</keyword>
<organism evidence="4 5">
    <name type="scientific">Psychromonas aquatilis</name>
    <dbReference type="NCBI Taxonomy" id="2005072"/>
    <lineage>
        <taxon>Bacteria</taxon>
        <taxon>Pseudomonadati</taxon>
        <taxon>Pseudomonadota</taxon>
        <taxon>Gammaproteobacteria</taxon>
        <taxon>Alteromonadales</taxon>
        <taxon>Psychromonadaceae</taxon>
        <taxon>Psychromonas</taxon>
    </lineage>
</organism>
<feature type="domain" description="Deacetylase sirtuin-type" evidence="3">
    <location>
        <begin position="1"/>
        <end position="194"/>
    </location>
</feature>
<comment type="caution">
    <text evidence="4">The sequence shown here is derived from an EMBL/GenBank/DDBJ whole genome shotgun (WGS) entry which is preliminary data.</text>
</comment>
<dbReference type="InterPro" id="IPR026590">
    <property type="entry name" value="Ssirtuin_cat_dom"/>
</dbReference>
<evidence type="ECO:0000259" key="3">
    <source>
        <dbReference type="PROSITE" id="PS50305"/>
    </source>
</evidence>